<dbReference type="AlphaFoldDB" id="A0A164RML4"/>
<evidence type="ECO:0000256" key="2">
    <source>
        <dbReference type="PROSITE-ProRule" id="PRU00169"/>
    </source>
</evidence>
<sequence>MPITTNTASESPDGSHGSALSVNLSLGKDHLSAKFIEESASASEVLTQRKYALGIIEEASSWIVGKGMGTLGAEWMLGTPSGGGGSGGAGSDERESSEGSRSDRSMLFFSKTAVILLVWRWRSVLMMLVWRTLMKETVFLPHCAILEAANGKEALYIIYKQRPNLVLSDKMMPIMDEYELLQALRNRPDTRLIPVISLTAQAGDETKGDGLLSGSDDYLSKAFKEKELLARVKLRKRRAELEL</sequence>
<proteinExistence type="predicted"/>
<feature type="region of interest" description="Disordered" evidence="3">
    <location>
        <begin position="82"/>
        <end position="101"/>
    </location>
</feature>
<dbReference type="Pfam" id="PF00072">
    <property type="entry name" value="Response_reg"/>
    <property type="match status" value="1"/>
</dbReference>
<dbReference type="SMART" id="SM00448">
    <property type="entry name" value="REC"/>
    <property type="match status" value="1"/>
</dbReference>
<protein>
    <submittedName>
        <fullName evidence="5">CheY-like protein</fullName>
    </submittedName>
</protein>
<feature type="compositionally biased region" description="Basic and acidic residues" evidence="3">
    <location>
        <begin position="91"/>
        <end position="101"/>
    </location>
</feature>
<feature type="modified residue" description="4-aspartylphosphate" evidence="2">
    <location>
        <position position="169"/>
    </location>
</feature>
<reference evidence="5 6" key="1">
    <citation type="journal article" date="2016" name="Mol. Biol. Evol.">
        <title>Comparative Genomics of Early-Diverging Mushroom-Forming Fungi Provides Insights into the Origins of Lignocellulose Decay Capabilities.</title>
        <authorList>
            <person name="Nagy L.G."/>
            <person name="Riley R."/>
            <person name="Tritt A."/>
            <person name="Adam C."/>
            <person name="Daum C."/>
            <person name="Floudas D."/>
            <person name="Sun H."/>
            <person name="Yadav J.S."/>
            <person name="Pangilinan J."/>
            <person name="Larsson K.H."/>
            <person name="Matsuura K."/>
            <person name="Barry K."/>
            <person name="Labutti K."/>
            <person name="Kuo R."/>
            <person name="Ohm R.A."/>
            <person name="Bhattacharya S.S."/>
            <person name="Shirouzu T."/>
            <person name="Yoshinaga Y."/>
            <person name="Martin F.M."/>
            <person name="Grigoriev I.V."/>
            <person name="Hibbett D.S."/>
        </authorList>
    </citation>
    <scope>NUCLEOTIDE SEQUENCE [LARGE SCALE GENOMIC DNA]</scope>
    <source>
        <strain evidence="5 6">HHB9708</strain>
    </source>
</reference>
<evidence type="ECO:0000256" key="1">
    <source>
        <dbReference type="ARBA" id="ARBA00022553"/>
    </source>
</evidence>
<name>A0A164RML4_9AGAM</name>
<evidence type="ECO:0000256" key="3">
    <source>
        <dbReference type="SAM" id="MobiDB-lite"/>
    </source>
</evidence>
<dbReference type="GO" id="GO:0000155">
    <property type="term" value="F:phosphorelay sensor kinase activity"/>
    <property type="evidence" value="ECO:0007669"/>
    <property type="project" value="TreeGrafter"/>
</dbReference>
<keyword evidence="1 2" id="KW-0597">Phosphoprotein</keyword>
<dbReference type="InterPro" id="IPR001789">
    <property type="entry name" value="Sig_transdc_resp-reg_receiver"/>
</dbReference>
<dbReference type="InterPro" id="IPR011006">
    <property type="entry name" value="CheY-like_superfamily"/>
</dbReference>
<dbReference type="Proteomes" id="UP000076722">
    <property type="component" value="Unassembled WGS sequence"/>
</dbReference>
<dbReference type="SUPFAM" id="SSF52172">
    <property type="entry name" value="CheY-like"/>
    <property type="match status" value="1"/>
</dbReference>
<evidence type="ECO:0000259" key="4">
    <source>
        <dbReference type="PROSITE" id="PS50110"/>
    </source>
</evidence>
<evidence type="ECO:0000313" key="6">
    <source>
        <dbReference type="Proteomes" id="UP000076722"/>
    </source>
</evidence>
<dbReference type="PANTHER" id="PTHR43547">
    <property type="entry name" value="TWO-COMPONENT HISTIDINE KINASE"/>
    <property type="match status" value="1"/>
</dbReference>
<dbReference type="PANTHER" id="PTHR43547:SF2">
    <property type="entry name" value="HYBRID SIGNAL TRANSDUCTION HISTIDINE KINASE C"/>
    <property type="match status" value="1"/>
</dbReference>
<feature type="domain" description="Response regulatory" evidence="4">
    <location>
        <begin position="115"/>
        <end position="236"/>
    </location>
</feature>
<evidence type="ECO:0000313" key="5">
    <source>
        <dbReference type="EMBL" id="KZS90697.1"/>
    </source>
</evidence>
<dbReference type="EMBL" id="KV419420">
    <property type="protein sequence ID" value="KZS90697.1"/>
    <property type="molecule type" value="Genomic_DNA"/>
</dbReference>
<organism evidence="5 6">
    <name type="scientific">Sistotremastrum niveocremeum HHB9708</name>
    <dbReference type="NCBI Taxonomy" id="1314777"/>
    <lineage>
        <taxon>Eukaryota</taxon>
        <taxon>Fungi</taxon>
        <taxon>Dikarya</taxon>
        <taxon>Basidiomycota</taxon>
        <taxon>Agaricomycotina</taxon>
        <taxon>Agaricomycetes</taxon>
        <taxon>Sistotremastrales</taxon>
        <taxon>Sistotremastraceae</taxon>
        <taxon>Sertulicium</taxon>
        <taxon>Sertulicium niveocremeum</taxon>
    </lineage>
</organism>
<gene>
    <name evidence="5" type="ORF">SISNIDRAFT_468460</name>
</gene>
<dbReference type="Gene3D" id="3.40.50.2300">
    <property type="match status" value="1"/>
</dbReference>
<accession>A0A164RML4</accession>
<dbReference type="PROSITE" id="PS50110">
    <property type="entry name" value="RESPONSE_REGULATORY"/>
    <property type="match status" value="1"/>
</dbReference>
<keyword evidence="6" id="KW-1185">Reference proteome</keyword>